<gene>
    <name evidence="6" type="primary">aroE</name>
    <name evidence="10" type="ORF">Metus_1383</name>
</gene>
<dbReference type="Gene3D" id="3.40.50.720">
    <property type="entry name" value="NAD(P)-binding Rossmann-like Domain"/>
    <property type="match status" value="1"/>
</dbReference>
<evidence type="ECO:0000256" key="5">
    <source>
        <dbReference type="ARBA" id="ARBA00023141"/>
    </source>
</evidence>
<evidence type="ECO:0000256" key="6">
    <source>
        <dbReference type="HAMAP-Rule" id="MF_00222"/>
    </source>
</evidence>
<dbReference type="NCBIfam" id="TIGR00507">
    <property type="entry name" value="aroE"/>
    <property type="match status" value="1"/>
</dbReference>
<dbReference type="InterPro" id="IPR011342">
    <property type="entry name" value="Shikimate_DH"/>
</dbReference>
<feature type="binding site" evidence="6">
    <location>
        <position position="223"/>
    </location>
    <ligand>
        <name>shikimate</name>
        <dbReference type="ChEBI" id="CHEBI:36208"/>
    </ligand>
</feature>
<organism evidence="10 11">
    <name type="scientific">Methanosuratincola subterraneus</name>
    <dbReference type="NCBI Taxonomy" id="2593994"/>
    <lineage>
        <taxon>Archaea</taxon>
        <taxon>Thermoproteota</taxon>
        <taxon>Methanosuratincolia</taxon>
        <taxon>Candidatus Methanomethylicales</taxon>
        <taxon>Candidatus Methanomethylicaceae</taxon>
        <taxon>Candidatus Methanosuratincola (ex Vanwonterghem et al. 2016)</taxon>
    </lineage>
</organism>
<feature type="binding site" evidence="6">
    <location>
        <begin position="19"/>
        <end position="21"/>
    </location>
    <ligand>
        <name>shikimate</name>
        <dbReference type="ChEBI" id="CHEBI:36208"/>
    </ligand>
</feature>
<reference evidence="10 11" key="1">
    <citation type="submission" date="2018-12" db="EMBL/GenBank/DDBJ databases">
        <title>The complete genome of the methanogenic archaea of the candidate phylum Verstraetearchaeota, obtained from the metagenome of underground thermal water.</title>
        <authorList>
            <person name="Kadnikov V.V."/>
            <person name="Mardanov A.V."/>
            <person name="Beletsky A.V."/>
            <person name="Karnachuk O.V."/>
            <person name="Ravin N.V."/>
        </authorList>
    </citation>
    <scope>NUCLEOTIDE SEQUENCE [LARGE SCALE GENOMIC DNA]</scope>
    <source>
        <strain evidence="10">Ch88</strain>
    </source>
</reference>
<evidence type="ECO:0000259" key="7">
    <source>
        <dbReference type="Pfam" id="PF03807"/>
    </source>
</evidence>
<evidence type="ECO:0000256" key="3">
    <source>
        <dbReference type="ARBA" id="ARBA00022857"/>
    </source>
</evidence>
<evidence type="ECO:0000259" key="8">
    <source>
        <dbReference type="Pfam" id="PF08501"/>
    </source>
</evidence>
<dbReference type="AlphaFoldDB" id="A0A3S3SRV0"/>
<feature type="binding site" evidence="6">
    <location>
        <position position="106"/>
    </location>
    <ligand>
        <name>shikimate</name>
        <dbReference type="ChEBI" id="CHEBI:36208"/>
    </ligand>
</feature>
<keyword evidence="3 6" id="KW-0521">NADP</keyword>
<dbReference type="PANTHER" id="PTHR21089">
    <property type="entry name" value="SHIKIMATE DEHYDROGENASE"/>
    <property type="match status" value="1"/>
</dbReference>
<feature type="binding site" evidence="6">
    <location>
        <position position="244"/>
    </location>
    <ligand>
        <name>NADP(+)</name>
        <dbReference type="ChEBI" id="CHEBI:58349"/>
    </ligand>
</feature>
<dbReference type="InterPro" id="IPR046346">
    <property type="entry name" value="Aminoacid_DH-like_N_sf"/>
</dbReference>
<proteinExistence type="inferred from homology"/>
<feature type="binding site" evidence="6">
    <location>
        <position position="251"/>
    </location>
    <ligand>
        <name>shikimate</name>
        <dbReference type="ChEBI" id="CHEBI:36208"/>
    </ligand>
</feature>
<dbReference type="EMBL" id="RXGA01000003">
    <property type="protein sequence ID" value="RWX73409.1"/>
    <property type="molecule type" value="Genomic_DNA"/>
</dbReference>
<dbReference type="GO" id="GO:0004764">
    <property type="term" value="F:shikimate 3-dehydrogenase (NADP+) activity"/>
    <property type="evidence" value="ECO:0007669"/>
    <property type="project" value="UniProtKB-UniRule"/>
</dbReference>
<dbReference type="GO" id="GO:0019632">
    <property type="term" value="P:shikimate metabolic process"/>
    <property type="evidence" value="ECO:0007669"/>
    <property type="project" value="InterPro"/>
</dbReference>
<feature type="binding site" evidence="6">
    <location>
        <begin position="128"/>
        <end position="132"/>
    </location>
    <ligand>
        <name>NADP(+)</name>
        <dbReference type="ChEBI" id="CHEBI:58349"/>
    </ligand>
</feature>
<comment type="caution">
    <text evidence="10">The sequence shown here is derived from an EMBL/GenBank/DDBJ whole genome shotgun (WGS) entry which is preliminary data.</text>
</comment>
<keyword evidence="5 6" id="KW-0057">Aromatic amino acid biosynthesis</keyword>
<feature type="binding site" evidence="6">
    <location>
        <position position="221"/>
    </location>
    <ligand>
        <name>NADP(+)</name>
        <dbReference type="ChEBI" id="CHEBI:58349"/>
    </ligand>
</feature>
<feature type="binding site" evidence="6">
    <location>
        <position position="66"/>
    </location>
    <ligand>
        <name>shikimate</name>
        <dbReference type="ChEBI" id="CHEBI:36208"/>
    </ligand>
</feature>
<evidence type="ECO:0000256" key="2">
    <source>
        <dbReference type="ARBA" id="ARBA00022605"/>
    </source>
</evidence>
<dbReference type="Pfam" id="PF03807">
    <property type="entry name" value="F420_oxidored"/>
    <property type="match status" value="1"/>
</dbReference>
<comment type="catalytic activity">
    <reaction evidence="6">
        <text>shikimate + NADP(+) = 3-dehydroshikimate + NADPH + H(+)</text>
        <dbReference type="Rhea" id="RHEA:17737"/>
        <dbReference type="ChEBI" id="CHEBI:15378"/>
        <dbReference type="ChEBI" id="CHEBI:16630"/>
        <dbReference type="ChEBI" id="CHEBI:36208"/>
        <dbReference type="ChEBI" id="CHEBI:57783"/>
        <dbReference type="ChEBI" id="CHEBI:58349"/>
        <dbReference type="EC" id="1.1.1.25"/>
    </reaction>
</comment>
<feature type="binding site" evidence="6">
    <location>
        <position position="91"/>
    </location>
    <ligand>
        <name>shikimate</name>
        <dbReference type="ChEBI" id="CHEBI:36208"/>
    </ligand>
</feature>
<feature type="active site" description="Proton acceptor" evidence="6">
    <location>
        <position position="70"/>
    </location>
</feature>
<dbReference type="GO" id="GO:0009073">
    <property type="term" value="P:aromatic amino acid family biosynthetic process"/>
    <property type="evidence" value="ECO:0007669"/>
    <property type="project" value="UniProtKB-KW"/>
</dbReference>
<dbReference type="InterPro" id="IPR041121">
    <property type="entry name" value="SDH_C"/>
</dbReference>
<dbReference type="Pfam" id="PF08501">
    <property type="entry name" value="Shikimate_dh_N"/>
    <property type="match status" value="1"/>
</dbReference>
<feature type="domain" description="Pyrroline-5-carboxylate reductase catalytic N-terminal" evidence="7">
    <location>
        <begin position="123"/>
        <end position="197"/>
    </location>
</feature>
<evidence type="ECO:0000256" key="1">
    <source>
        <dbReference type="ARBA" id="ARBA00012962"/>
    </source>
</evidence>
<evidence type="ECO:0000313" key="11">
    <source>
        <dbReference type="Proteomes" id="UP000288215"/>
    </source>
</evidence>
<dbReference type="UniPathway" id="UPA00053">
    <property type="reaction ID" value="UER00087"/>
</dbReference>
<keyword evidence="2 6" id="KW-0028">Amino-acid biosynthesis</keyword>
<dbReference type="GO" id="GO:0050661">
    <property type="term" value="F:NADP binding"/>
    <property type="evidence" value="ECO:0007669"/>
    <property type="project" value="InterPro"/>
</dbReference>
<dbReference type="Pfam" id="PF18317">
    <property type="entry name" value="SDH_C"/>
    <property type="match status" value="1"/>
</dbReference>
<dbReference type="PANTHER" id="PTHR21089:SF1">
    <property type="entry name" value="BIFUNCTIONAL 3-DEHYDROQUINATE DEHYDRATASE_SHIKIMATE DEHYDROGENASE, CHLOROPLASTIC"/>
    <property type="match status" value="1"/>
</dbReference>
<dbReference type="SUPFAM" id="SSF53223">
    <property type="entry name" value="Aminoacid dehydrogenase-like, N-terminal domain"/>
    <property type="match status" value="1"/>
</dbReference>
<feature type="domain" description="SDH C-terminal" evidence="9">
    <location>
        <begin position="244"/>
        <end position="274"/>
    </location>
</feature>
<dbReference type="EC" id="1.1.1.25" evidence="1 6"/>
<comment type="pathway">
    <text evidence="6">Metabolic intermediate biosynthesis; chorismate biosynthesis; chorismate from D-erythrose 4-phosphate and phosphoenolpyruvate: step 4/7.</text>
</comment>
<comment type="similarity">
    <text evidence="6">Belongs to the shikimate dehydrogenase family.</text>
</comment>
<dbReference type="SUPFAM" id="SSF51735">
    <property type="entry name" value="NAD(P)-binding Rossmann-fold domains"/>
    <property type="match status" value="1"/>
</dbReference>
<accession>A0A3S3SRV0</accession>
<dbReference type="Proteomes" id="UP000288215">
    <property type="component" value="Unassembled WGS sequence"/>
</dbReference>
<dbReference type="NCBIfam" id="NF001319">
    <property type="entry name" value="PRK00258.3-3"/>
    <property type="match status" value="1"/>
</dbReference>
<dbReference type="HAMAP" id="MF_00222">
    <property type="entry name" value="Shikimate_DH_AroE"/>
    <property type="match status" value="1"/>
</dbReference>
<name>A0A3S3SRV0_METS7</name>
<sequence length="285" mass="29713">MTTSRTRLFCLVGDPVDHSVSPEIFTRAFEACGVDAAYLAFRVPSRCLGEAVAGIRALGISGFNVTIPHKIAVMRHLDAVEGAAKEIGAVNVVKVEGGRSVGYNTDGEGALRALSGRRLSGRRVAILGYGGAARAVAFSIASSQRPEEIIISGRDPAKAMGLAQRLGALFGVKSTPSSLDGLGKALPDVLINATPLGMAPWVEEMPVDRDVLREGMVVFDLVYNPAETKLLGEAKAKGCIAIGGLEMLVGQAAAAFEIWTGIDAPLGEMRRAAEEALKVRGGSGA</sequence>
<evidence type="ECO:0000313" key="10">
    <source>
        <dbReference type="EMBL" id="RWX73409.1"/>
    </source>
</evidence>
<keyword evidence="4 6" id="KW-0560">Oxidoreductase</keyword>
<feature type="domain" description="Shikimate dehydrogenase substrate binding N-terminal" evidence="8">
    <location>
        <begin position="11"/>
        <end position="93"/>
    </location>
</feature>
<dbReference type="Gene3D" id="3.40.50.10860">
    <property type="entry name" value="Leucine Dehydrogenase, chain A, domain 1"/>
    <property type="match status" value="1"/>
</dbReference>
<comment type="caution">
    <text evidence="6">Lacks conserved residue(s) required for the propagation of feature annotation.</text>
</comment>
<evidence type="ECO:0000259" key="9">
    <source>
        <dbReference type="Pfam" id="PF18317"/>
    </source>
</evidence>
<dbReference type="InterPro" id="IPR022893">
    <property type="entry name" value="Shikimate_DH_fam"/>
</dbReference>
<dbReference type="GO" id="GO:0008652">
    <property type="term" value="P:amino acid biosynthetic process"/>
    <property type="evidence" value="ECO:0007669"/>
    <property type="project" value="UniProtKB-KW"/>
</dbReference>
<dbReference type="InterPro" id="IPR013708">
    <property type="entry name" value="Shikimate_DH-bd_N"/>
</dbReference>
<dbReference type="InterPro" id="IPR028939">
    <property type="entry name" value="P5C_Rdtase_cat_N"/>
</dbReference>
<evidence type="ECO:0000256" key="4">
    <source>
        <dbReference type="ARBA" id="ARBA00023002"/>
    </source>
</evidence>
<dbReference type="CDD" id="cd01065">
    <property type="entry name" value="NAD_bind_Shikimate_DH"/>
    <property type="match status" value="1"/>
</dbReference>
<comment type="function">
    <text evidence="6">Involved in the biosynthesis of the chorismate, which leads to the biosynthesis of aromatic amino acids. Catalyzes the reversible NADPH linked reduction of 3-dehydroshikimate (DHSA) to yield shikimate (SA).</text>
</comment>
<protein>
    <recommendedName>
        <fullName evidence="1 6">Shikimate dehydrogenase (NADP(+))</fullName>
        <shortName evidence="6">SDH</shortName>
        <ecNumber evidence="1 6">1.1.1.25</ecNumber>
    </recommendedName>
</protein>
<dbReference type="InterPro" id="IPR036291">
    <property type="entry name" value="NAD(P)-bd_dom_sf"/>
</dbReference>
<comment type="subunit">
    <text evidence="6">Homodimer.</text>
</comment>
<dbReference type="GO" id="GO:0009423">
    <property type="term" value="P:chorismate biosynthetic process"/>
    <property type="evidence" value="ECO:0007669"/>
    <property type="project" value="UniProtKB-UniRule"/>
</dbReference>